<dbReference type="Proteomes" id="UP000294489">
    <property type="component" value="Unassembled WGS sequence"/>
</dbReference>
<organism evidence="1 2">
    <name type="scientific">Modicisalibacter xianhensis</name>
    <dbReference type="NCBI Taxonomy" id="442341"/>
    <lineage>
        <taxon>Bacteria</taxon>
        <taxon>Pseudomonadati</taxon>
        <taxon>Pseudomonadota</taxon>
        <taxon>Gammaproteobacteria</taxon>
        <taxon>Oceanospirillales</taxon>
        <taxon>Halomonadaceae</taxon>
        <taxon>Modicisalibacter</taxon>
    </lineage>
</organism>
<gene>
    <name evidence="1" type="ORF">DFO67_11545</name>
</gene>
<reference evidence="1 2" key="1">
    <citation type="submission" date="2019-03" db="EMBL/GenBank/DDBJ databases">
        <title>Freshwater and sediment microbial communities from various areas in North America, analyzing microbe dynamics in response to fracking.</title>
        <authorList>
            <person name="Lamendella R."/>
        </authorList>
    </citation>
    <scope>NUCLEOTIDE SEQUENCE [LARGE SCALE GENOMIC DNA]</scope>
    <source>
        <strain evidence="1 2">6_TX</strain>
    </source>
</reference>
<sequence>MWPGQIRKKALKHINVRTYRVSEVSSSRASIVKRYDEALKAAYDRYLQDMKLAGRNSLGQMEQLAMIDGSLEEEMKRASSRLGAAVGAASKRATREAIFTALELARGNGLDITPTVALHVAERVMGRGVSMRAATARFGTPGRTAADKSATSAVDLVELEQQIRNELKTLNRLLNESREEHRLEWTRSPERNAIIEQWRAAVRKGSVAMVSPEEWQRLEGM</sequence>
<dbReference type="AlphaFoldDB" id="A0A4R8FKK6"/>
<protein>
    <submittedName>
        <fullName evidence="1">Uncharacterized protein</fullName>
    </submittedName>
</protein>
<comment type="caution">
    <text evidence="1">The sequence shown here is derived from an EMBL/GenBank/DDBJ whole genome shotgun (WGS) entry which is preliminary data.</text>
</comment>
<name>A0A4R8FKK6_9GAMM</name>
<proteinExistence type="predicted"/>
<dbReference type="EMBL" id="SOEC01000015">
    <property type="protein sequence ID" value="TDX26780.1"/>
    <property type="molecule type" value="Genomic_DNA"/>
</dbReference>
<accession>A0A4R8FKK6</accession>
<evidence type="ECO:0000313" key="1">
    <source>
        <dbReference type="EMBL" id="TDX26780.1"/>
    </source>
</evidence>
<evidence type="ECO:0000313" key="2">
    <source>
        <dbReference type="Proteomes" id="UP000294489"/>
    </source>
</evidence>